<reference evidence="2" key="2">
    <citation type="journal article" date="2024" name="Plant">
        <title>Genomic evolution and insights into agronomic trait innovations of Sesamum species.</title>
        <authorList>
            <person name="Miao H."/>
            <person name="Wang L."/>
            <person name="Qu L."/>
            <person name="Liu H."/>
            <person name="Sun Y."/>
            <person name="Le M."/>
            <person name="Wang Q."/>
            <person name="Wei S."/>
            <person name="Zheng Y."/>
            <person name="Lin W."/>
            <person name="Duan Y."/>
            <person name="Cao H."/>
            <person name="Xiong S."/>
            <person name="Wang X."/>
            <person name="Wei L."/>
            <person name="Li C."/>
            <person name="Ma Q."/>
            <person name="Ju M."/>
            <person name="Zhao R."/>
            <person name="Li G."/>
            <person name="Mu C."/>
            <person name="Tian Q."/>
            <person name="Mei H."/>
            <person name="Zhang T."/>
            <person name="Gao T."/>
            <person name="Zhang H."/>
        </authorList>
    </citation>
    <scope>NUCLEOTIDE SEQUENCE</scope>
    <source>
        <strain evidence="2">G02</strain>
    </source>
</reference>
<proteinExistence type="predicted"/>
<sequence>MKILKVIKGQMKMRQGKNTLSSIQLNNMIFSTKTEFRNAVHSHAIKSRRHLKITKNDKKRIYAKCGKDNCQWRIHAHKVSDECTFQIREYNSNHSCGRDFNVKNMKSKWLAEKYAQKFRSDPKRNIKGFRVDAMQDLRINVSRDQAYRAKESTETDRE</sequence>
<name>A0AAW2W4X0_SESRA</name>
<gene>
    <name evidence="2" type="ORF">Sradi_0402600</name>
</gene>
<dbReference type="PANTHER" id="PTHR31973">
    <property type="entry name" value="POLYPROTEIN, PUTATIVE-RELATED"/>
    <property type="match status" value="1"/>
</dbReference>
<dbReference type="EMBL" id="JACGWJ010000002">
    <property type="protein sequence ID" value="KAL0436947.1"/>
    <property type="molecule type" value="Genomic_DNA"/>
</dbReference>
<comment type="caution">
    <text evidence="2">The sequence shown here is derived from an EMBL/GenBank/DDBJ whole genome shotgun (WGS) entry which is preliminary data.</text>
</comment>
<organism evidence="2">
    <name type="scientific">Sesamum radiatum</name>
    <name type="common">Black benniseed</name>
    <dbReference type="NCBI Taxonomy" id="300843"/>
    <lineage>
        <taxon>Eukaryota</taxon>
        <taxon>Viridiplantae</taxon>
        <taxon>Streptophyta</taxon>
        <taxon>Embryophyta</taxon>
        <taxon>Tracheophyta</taxon>
        <taxon>Spermatophyta</taxon>
        <taxon>Magnoliopsida</taxon>
        <taxon>eudicotyledons</taxon>
        <taxon>Gunneridae</taxon>
        <taxon>Pentapetalae</taxon>
        <taxon>asterids</taxon>
        <taxon>lamiids</taxon>
        <taxon>Lamiales</taxon>
        <taxon>Pedaliaceae</taxon>
        <taxon>Sesamum</taxon>
    </lineage>
</organism>
<dbReference type="Pfam" id="PF03108">
    <property type="entry name" value="DBD_Tnp_Mut"/>
    <property type="match status" value="1"/>
</dbReference>
<dbReference type="PANTHER" id="PTHR31973:SF187">
    <property type="entry name" value="MUTATOR TRANSPOSASE MUDRA PROTEIN"/>
    <property type="match status" value="1"/>
</dbReference>
<protein>
    <recommendedName>
        <fullName evidence="1">Transposase MuDR plant domain-containing protein</fullName>
    </recommendedName>
</protein>
<evidence type="ECO:0000313" key="2">
    <source>
        <dbReference type="EMBL" id="KAL0436947.1"/>
    </source>
</evidence>
<evidence type="ECO:0000259" key="1">
    <source>
        <dbReference type="Pfam" id="PF03108"/>
    </source>
</evidence>
<reference evidence="2" key="1">
    <citation type="submission" date="2020-06" db="EMBL/GenBank/DDBJ databases">
        <authorList>
            <person name="Li T."/>
            <person name="Hu X."/>
            <person name="Zhang T."/>
            <person name="Song X."/>
            <person name="Zhang H."/>
            <person name="Dai N."/>
            <person name="Sheng W."/>
            <person name="Hou X."/>
            <person name="Wei L."/>
        </authorList>
    </citation>
    <scope>NUCLEOTIDE SEQUENCE</scope>
    <source>
        <strain evidence="2">G02</strain>
        <tissue evidence="2">Leaf</tissue>
    </source>
</reference>
<dbReference type="AlphaFoldDB" id="A0AAW2W4X0"/>
<dbReference type="InterPro" id="IPR004332">
    <property type="entry name" value="Transposase_MuDR"/>
</dbReference>
<accession>A0AAW2W4X0</accession>
<feature type="domain" description="Transposase MuDR plant" evidence="1">
    <location>
        <begin position="30"/>
        <end position="87"/>
    </location>
</feature>